<evidence type="ECO:0008006" key="3">
    <source>
        <dbReference type="Google" id="ProtNLM"/>
    </source>
</evidence>
<proteinExistence type="predicted"/>
<name>A0A1Z4F4T5_9MYCO</name>
<dbReference type="SUPFAM" id="SSF55961">
    <property type="entry name" value="Bet v1-like"/>
    <property type="match status" value="1"/>
</dbReference>
<dbReference type="RefSeq" id="WP_096505062.1">
    <property type="nucleotide sequence ID" value="NZ_AP018165.1"/>
</dbReference>
<reference evidence="1 2" key="2">
    <citation type="journal article" date="2017" name="Int. J. Syst. Evol. Microbiol.">
        <title>Mycobacterium stephanolepidis sp. nov., a rapidly growing species related to Mycobacterium chelonae, isolated from marine teleost fish, Stephanolepis cirrhifer.</title>
        <authorList>
            <person name="Fukano H."/>
            <person name="Wada S."/>
            <person name="Kurata O."/>
            <person name="Katayama K."/>
            <person name="Fujiwara N."/>
            <person name="Hoshino Y."/>
        </authorList>
    </citation>
    <scope>NUCLEOTIDE SEQUENCE [LARGE SCALE GENOMIC DNA]</scope>
    <source>
        <strain evidence="1 2">NJB0901</strain>
    </source>
</reference>
<reference evidence="2" key="1">
    <citation type="journal article" date="2017" name="Genome Announc.">
        <title>Complete Genome Sequence of Mycobacterium stephanolepidis.</title>
        <authorList>
            <person name="Fukano H."/>
            <person name="Yoshida M."/>
            <person name="Katayama Y."/>
            <person name="Omatsu T."/>
            <person name="Mizutani T."/>
            <person name="Kurata O."/>
            <person name="Wada S."/>
            <person name="Hoshino Y."/>
        </authorList>
    </citation>
    <scope>NUCLEOTIDE SEQUENCE [LARGE SCALE GENOMIC DNA]</scope>
    <source>
        <strain evidence="2">NJB0901</strain>
    </source>
</reference>
<organism evidence="1 2">
    <name type="scientific">[Mycobacterium] stephanolepidis</name>
    <dbReference type="NCBI Taxonomy" id="1520670"/>
    <lineage>
        <taxon>Bacteria</taxon>
        <taxon>Bacillati</taxon>
        <taxon>Actinomycetota</taxon>
        <taxon>Actinomycetes</taxon>
        <taxon>Mycobacteriales</taxon>
        <taxon>Mycobacteriaceae</taxon>
        <taxon>Mycobacteroides</taxon>
    </lineage>
</organism>
<evidence type="ECO:0000313" key="2">
    <source>
        <dbReference type="Proteomes" id="UP000217954"/>
    </source>
</evidence>
<dbReference type="Proteomes" id="UP000217954">
    <property type="component" value="Chromosome"/>
</dbReference>
<dbReference type="EMBL" id="AP018165">
    <property type="protein sequence ID" value="BAY00209.1"/>
    <property type="molecule type" value="Genomic_DNA"/>
</dbReference>
<protein>
    <recommendedName>
        <fullName evidence="3">Polyketide cyclase</fullName>
    </recommendedName>
</protein>
<dbReference type="AlphaFoldDB" id="A0A1Z4F4T5"/>
<evidence type="ECO:0000313" key="1">
    <source>
        <dbReference type="EMBL" id="BAY00209.1"/>
    </source>
</evidence>
<dbReference type="OrthoDB" id="581838at2"/>
<dbReference type="KEGG" id="mste:MSTE_04917"/>
<accession>A0A1Z4F4T5</accession>
<gene>
    <name evidence="1" type="ORF">MSTE_04917</name>
</gene>
<keyword evidence="2" id="KW-1185">Reference proteome</keyword>
<sequence>MLLLLRLHHLEPVTPDSDFYVSAPLIAEGRAAFSVPVEQLWALLDDIDFPPWRAEWLTAPPRGDGSRRMLRMGGRHLNAGYFTRFEPFREMRFYLGELASPGVRALAAVMWFDTLGPTRSAIRWRVAVKPGLLAKRTRPVRWVTAIANPVMSLGMKIVFGYGLRHARAKASR</sequence>